<evidence type="ECO:0000313" key="2">
    <source>
        <dbReference type="EMBL" id="RRD90824.1"/>
    </source>
</evidence>
<evidence type="ECO:0000313" key="3">
    <source>
        <dbReference type="Proteomes" id="UP000269923"/>
    </source>
</evidence>
<dbReference type="EMBL" id="RQYC01000004">
    <property type="protein sequence ID" value="RRD90824.1"/>
    <property type="molecule type" value="Genomic_DNA"/>
</dbReference>
<dbReference type="Gene3D" id="3.40.47.10">
    <property type="match status" value="1"/>
</dbReference>
<name>A0A3P2A5Z0_9NEIS</name>
<dbReference type="InterPro" id="IPR016039">
    <property type="entry name" value="Thiolase-like"/>
</dbReference>
<keyword evidence="3" id="KW-1185">Reference proteome</keyword>
<dbReference type="STRING" id="1121352.GCA_000620925_01051"/>
<dbReference type="InterPro" id="IPR014030">
    <property type="entry name" value="Ketoacyl_synth_N"/>
</dbReference>
<evidence type="ECO:0000259" key="1">
    <source>
        <dbReference type="Pfam" id="PF13723"/>
    </source>
</evidence>
<gene>
    <name evidence="2" type="ORF">EII21_04250</name>
</gene>
<protein>
    <recommendedName>
        <fullName evidence="1">Beta-ketoacyl synthase-like N-terminal domain-containing protein</fullName>
    </recommendedName>
</protein>
<dbReference type="OrthoDB" id="8606909at2"/>
<comment type="caution">
    <text evidence="2">The sequence shown here is derived from an EMBL/GenBank/DDBJ whole genome shotgun (WGS) entry which is preliminary data.</text>
</comment>
<proteinExistence type="predicted"/>
<dbReference type="GO" id="GO:0016746">
    <property type="term" value="F:acyltransferase activity"/>
    <property type="evidence" value="ECO:0007669"/>
    <property type="project" value="InterPro"/>
</dbReference>
<sequence>MPMFFSVSAAAMPLGYWNPPMPINCLTVCAASLLLPPPSDLSPLLQPYGVSPRRLSRISQLTLAGALPLCAALPPHSALYLASPFGSPQRFARMTDKWTQQQQASPLDFTAQLHNAPLFHLAQTARLHGESLFVIAEADSLTHILHLAANALAAQAVPAVLLGWANESRQAGEAEISLWWHLRPAAPTLHPAPLFRPDHTSDFARAAFHLHHSLQQHRALQLPATAARPALQLQLPPSTPCPNPL</sequence>
<dbReference type="AlphaFoldDB" id="A0A3P2A5Z0"/>
<dbReference type="Pfam" id="PF13723">
    <property type="entry name" value="Ketoacyl-synt_2"/>
    <property type="match status" value="1"/>
</dbReference>
<dbReference type="Proteomes" id="UP000269923">
    <property type="component" value="Unassembled WGS sequence"/>
</dbReference>
<organism evidence="2 3">
    <name type="scientific">Conchiformibius steedae</name>
    <dbReference type="NCBI Taxonomy" id="153493"/>
    <lineage>
        <taxon>Bacteria</taxon>
        <taxon>Pseudomonadati</taxon>
        <taxon>Pseudomonadota</taxon>
        <taxon>Betaproteobacteria</taxon>
        <taxon>Neisseriales</taxon>
        <taxon>Neisseriaceae</taxon>
        <taxon>Conchiformibius</taxon>
    </lineage>
</organism>
<reference evidence="2 3" key="1">
    <citation type="submission" date="2018-11" db="EMBL/GenBank/DDBJ databases">
        <title>Genomes From Bacteria Associated with the Canine Oral Cavity: a Test Case for Automated Genome-Based Taxonomic Assignment.</title>
        <authorList>
            <person name="Coil D.A."/>
            <person name="Jospin G."/>
            <person name="Darling A.E."/>
            <person name="Wallis C."/>
            <person name="Davis I.J."/>
            <person name="Harris S."/>
            <person name="Eisen J.A."/>
            <person name="Holcombe L.J."/>
            <person name="O'Flynn C."/>
        </authorList>
    </citation>
    <scope>NUCLEOTIDE SEQUENCE [LARGE SCALE GENOMIC DNA]</scope>
    <source>
        <strain evidence="2 3">COT-280</strain>
    </source>
</reference>
<feature type="domain" description="Beta-ketoacyl synthase-like N-terminal" evidence="1">
    <location>
        <begin position="53"/>
        <end position="167"/>
    </location>
</feature>
<accession>A0A3P2A5Z0</accession>